<dbReference type="Proteomes" id="UP000012313">
    <property type="component" value="Unassembled WGS sequence"/>
</dbReference>
<accession>N1WI91</accession>
<gene>
    <name evidence="1" type="ORF">LEP1GSC060_3410</name>
</gene>
<comment type="caution">
    <text evidence="1">The sequence shown here is derived from an EMBL/GenBank/DDBJ whole genome shotgun (WGS) entry which is preliminary data.</text>
</comment>
<keyword evidence="2" id="KW-1185">Reference proteome</keyword>
<dbReference type="EMBL" id="AOHC02000041">
    <property type="protein sequence ID" value="EMY77052.1"/>
    <property type="molecule type" value="Genomic_DNA"/>
</dbReference>
<protein>
    <submittedName>
        <fullName evidence="1">Uncharacterized protein</fullName>
    </submittedName>
</protein>
<sequence length="38" mass="4422">MDVHAQHGRMVNSIFSVKNNLRILFDFQNRTTSSSIQE</sequence>
<name>N1WI91_9LEPT</name>
<reference evidence="1" key="1">
    <citation type="submission" date="2013-03" db="EMBL/GenBank/DDBJ databases">
        <authorList>
            <person name="Harkins D.M."/>
            <person name="Durkin A.S."/>
            <person name="Brinkac L.M."/>
            <person name="Haft D.H."/>
            <person name="Selengut J.D."/>
            <person name="Sanka R."/>
            <person name="DePew J."/>
            <person name="Purushe J."/>
            <person name="Hartskeerl R.A."/>
            <person name="Ahmed A."/>
            <person name="van der Linden H."/>
            <person name="Goris M.G.A."/>
            <person name="Vinetz J.M."/>
            <person name="Sutton G.G."/>
            <person name="Nierman W.C."/>
            <person name="Fouts D.E."/>
        </authorList>
    </citation>
    <scope>NUCLEOTIDE SEQUENCE [LARGE SCALE GENOMIC DNA]</scope>
    <source>
        <strain evidence="1">ICFT</strain>
    </source>
</reference>
<evidence type="ECO:0000313" key="2">
    <source>
        <dbReference type="Proteomes" id="UP000012313"/>
    </source>
</evidence>
<organism evidence="1 2">
    <name type="scientific">Leptospira weilii serovar Ranarum str. ICFT</name>
    <dbReference type="NCBI Taxonomy" id="1218598"/>
    <lineage>
        <taxon>Bacteria</taxon>
        <taxon>Pseudomonadati</taxon>
        <taxon>Spirochaetota</taxon>
        <taxon>Spirochaetia</taxon>
        <taxon>Leptospirales</taxon>
        <taxon>Leptospiraceae</taxon>
        <taxon>Leptospira</taxon>
    </lineage>
</organism>
<dbReference type="AlphaFoldDB" id="N1WI91"/>
<evidence type="ECO:0000313" key="1">
    <source>
        <dbReference type="EMBL" id="EMY77052.1"/>
    </source>
</evidence>
<proteinExistence type="predicted"/>